<reference evidence="8 9" key="1">
    <citation type="submission" date="2015-11" db="EMBL/GenBank/DDBJ databases">
        <title>Genomic analysis of 38 Legionella species identifies large and diverse effector repertoires.</title>
        <authorList>
            <person name="Burstein D."/>
            <person name="Amaro F."/>
            <person name="Zusman T."/>
            <person name="Lifshitz Z."/>
            <person name="Cohen O."/>
            <person name="Gilbert J.A."/>
            <person name="Pupko T."/>
            <person name="Shuman H.A."/>
            <person name="Segal G."/>
        </authorList>
    </citation>
    <scope>NUCLEOTIDE SEQUENCE [LARGE SCALE GENOMIC DNA]</scope>
    <source>
        <strain evidence="8 9">Mt.St.Helens-9</strain>
    </source>
</reference>
<dbReference type="RefSeq" id="WP_058484314.1">
    <property type="nucleotide sequence ID" value="NZ_CAAAII010000001.1"/>
</dbReference>
<name>A0A0W0YY36_LEGSP</name>
<feature type="site" description="Transition state stabilizer" evidence="6">
    <location>
        <position position="236"/>
    </location>
</feature>
<dbReference type="InterPro" id="IPR000890">
    <property type="entry name" value="Aliphatic_acid_kin_short-chain"/>
</dbReference>
<evidence type="ECO:0000256" key="3">
    <source>
        <dbReference type="ARBA" id="ARBA00022741"/>
    </source>
</evidence>
<keyword evidence="3 6" id="KW-0547">Nucleotide-binding</keyword>
<evidence type="ECO:0000256" key="1">
    <source>
        <dbReference type="ARBA" id="ARBA00008748"/>
    </source>
</evidence>
<dbReference type="AlphaFoldDB" id="A0A0W0YY36"/>
<dbReference type="GO" id="GO:0006085">
    <property type="term" value="P:acetyl-CoA biosynthetic process"/>
    <property type="evidence" value="ECO:0007669"/>
    <property type="project" value="UniProtKB-UniRule"/>
</dbReference>
<feature type="site" description="Transition state stabilizer" evidence="6">
    <location>
        <position position="175"/>
    </location>
</feature>
<feature type="binding site" evidence="6">
    <location>
        <position position="86"/>
    </location>
    <ligand>
        <name>substrate</name>
    </ligand>
</feature>
<dbReference type="UniPathway" id="UPA00340">
    <property type="reaction ID" value="UER00458"/>
</dbReference>
<dbReference type="Pfam" id="PF00871">
    <property type="entry name" value="Acetate_kinase"/>
    <property type="match status" value="1"/>
</dbReference>
<dbReference type="Proteomes" id="UP000054877">
    <property type="component" value="Unassembled WGS sequence"/>
</dbReference>
<keyword evidence="6" id="KW-0479">Metal-binding</keyword>
<dbReference type="InterPro" id="IPR023865">
    <property type="entry name" value="Aliphatic_acid_kinase_CS"/>
</dbReference>
<dbReference type="EMBL" id="LNYX01000031">
    <property type="protein sequence ID" value="KTD61793.1"/>
    <property type="molecule type" value="Genomic_DNA"/>
</dbReference>
<feature type="binding site" evidence="6">
    <location>
        <begin position="276"/>
        <end position="278"/>
    </location>
    <ligand>
        <name>ATP</name>
        <dbReference type="ChEBI" id="CHEBI:30616"/>
    </ligand>
</feature>
<feature type="binding site" evidence="6">
    <location>
        <position position="14"/>
    </location>
    <ligand>
        <name>ATP</name>
        <dbReference type="ChEBI" id="CHEBI:30616"/>
    </ligand>
</feature>
<organism evidence="8 9">
    <name type="scientific">Legionella spiritensis</name>
    <dbReference type="NCBI Taxonomy" id="452"/>
    <lineage>
        <taxon>Bacteria</taxon>
        <taxon>Pseudomonadati</taxon>
        <taxon>Pseudomonadota</taxon>
        <taxon>Gammaproteobacteria</taxon>
        <taxon>Legionellales</taxon>
        <taxon>Legionellaceae</taxon>
        <taxon>Legionella</taxon>
    </lineage>
</organism>
<dbReference type="NCBIfam" id="TIGR00016">
    <property type="entry name" value="ackA"/>
    <property type="match status" value="1"/>
</dbReference>
<dbReference type="STRING" id="452.Lspi_2423"/>
<dbReference type="GO" id="GO:0000287">
    <property type="term" value="F:magnesium ion binding"/>
    <property type="evidence" value="ECO:0007669"/>
    <property type="project" value="UniProtKB-UniRule"/>
</dbReference>
<dbReference type="EC" id="2.7.2.1" evidence="6"/>
<sequence length="391" mass="43036">MNILTINAGSSSIKYKAFTLRNHRPDLVLSGLIEGIGESVTRWHHRFTASESGEYQFSDHEQAFHALARKLQEDLQQYPIDGIGHRVVHGGSVLFQPTIIDDSVLDTIRQLADLAPIHNPINAQGIVFARRHYPNAVQVAIFDSGFHHTMPPHASQYAIDADTAARYRIKRYGFHGINHEYVARQAALFLKKPFHSCQFITLHLGNGASACLIKNGQSADTTMGMTPLPGLIMGTRCGDIDPAIVLYLLEQGISAGDIDQLLNKKSGLKGVAQDNDMRNLLARHGEGDSKATLAIDMYVYSVQKTIGAYLSQSGNLDALIFTGGVGENAAAIREKVLVTLKHLGFHIDKKLNEAPSDQRIRLITRQGHPVLTIKGDEEYFMAQEVAGLLQK</sequence>
<feature type="binding site" evidence="6">
    <location>
        <position position="7"/>
    </location>
    <ligand>
        <name>Mg(2+)</name>
        <dbReference type="ChEBI" id="CHEBI:18420"/>
    </ligand>
</feature>
<accession>A0A0W0YY36</accession>
<comment type="catalytic activity">
    <reaction evidence="6">
        <text>acetate + ATP = acetyl phosphate + ADP</text>
        <dbReference type="Rhea" id="RHEA:11352"/>
        <dbReference type="ChEBI" id="CHEBI:22191"/>
        <dbReference type="ChEBI" id="CHEBI:30089"/>
        <dbReference type="ChEBI" id="CHEBI:30616"/>
        <dbReference type="ChEBI" id="CHEBI:456216"/>
        <dbReference type="EC" id="2.7.2.1"/>
    </reaction>
</comment>
<dbReference type="PATRIC" id="fig|452.5.peg.2673"/>
<comment type="function">
    <text evidence="6">Catalyzes the formation of acetyl phosphate from acetate and ATP. Can also catalyze the reverse reaction.</text>
</comment>
<comment type="similarity">
    <text evidence="1 6 7">Belongs to the acetokinase family.</text>
</comment>
<keyword evidence="5 6" id="KW-0067">ATP-binding</keyword>
<keyword evidence="2 6" id="KW-0808">Transferase</keyword>
<protein>
    <recommendedName>
        <fullName evidence="6">Acetate kinase</fullName>
        <ecNumber evidence="6">2.7.2.1</ecNumber>
    </recommendedName>
    <alternativeName>
        <fullName evidence="6">Acetokinase</fullName>
    </alternativeName>
</protein>
<keyword evidence="6" id="KW-0460">Magnesium</keyword>
<evidence type="ECO:0000313" key="9">
    <source>
        <dbReference type="Proteomes" id="UP000054877"/>
    </source>
</evidence>
<dbReference type="SUPFAM" id="SSF53067">
    <property type="entry name" value="Actin-like ATPase domain"/>
    <property type="match status" value="2"/>
</dbReference>
<dbReference type="PANTHER" id="PTHR21060:SF15">
    <property type="entry name" value="ACETATE KINASE-RELATED"/>
    <property type="match status" value="1"/>
</dbReference>
<feature type="active site" description="Proton donor/acceptor" evidence="6">
    <location>
        <position position="143"/>
    </location>
</feature>
<dbReference type="InterPro" id="IPR004372">
    <property type="entry name" value="Ac/propionate_kinase"/>
</dbReference>
<dbReference type="PANTHER" id="PTHR21060">
    <property type="entry name" value="ACETATE KINASE"/>
    <property type="match status" value="1"/>
</dbReference>
<dbReference type="PROSITE" id="PS01075">
    <property type="entry name" value="ACETATE_KINASE_1"/>
    <property type="match status" value="1"/>
</dbReference>
<evidence type="ECO:0000256" key="7">
    <source>
        <dbReference type="RuleBase" id="RU003835"/>
    </source>
</evidence>
<dbReference type="Gene3D" id="3.30.420.40">
    <property type="match status" value="2"/>
</dbReference>
<dbReference type="GO" id="GO:0008776">
    <property type="term" value="F:acetate kinase activity"/>
    <property type="evidence" value="ECO:0007669"/>
    <property type="project" value="UniProtKB-UniRule"/>
</dbReference>
<comment type="caution">
    <text evidence="8">The sequence shown here is derived from an EMBL/GenBank/DDBJ whole genome shotgun (WGS) entry which is preliminary data.</text>
</comment>
<dbReference type="HAMAP" id="MF_00020">
    <property type="entry name" value="Acetate_kinase"/>
    <property type="match status" value="1"/>
</dbReference>
<comment type="cofactor">
    <cofactor evidence="6">
        <name>Mg(2+)</name>
        <dbReference type="ChEBI" id="CHEBI:18420"/>
    </cofactor>
    <cofactor evidence="6">
        <name>Mn(2+)</name>
        <dbReference type="ChEBI" id="CHEBI:29035"/>
    </cofactor>
    <text evidence="6">Mg(2+). Can also accept Mn(2+).</text>
</comment>
<feature type="binding site" evidence="6">
    <location>
        <begin position="203"/>
        <end position="207"/>
    </location>
    <ligand>
        <name>ATP</name>
        <dbReference type="ChEBI" id="CHEBI:30616"/>
    </ligand>
</feature>
<evidence type="ECO:0000256" key="6">
    <source>
        <dbReference type="HAMAP-Rule" id="MF_00020"/>
    </source>
</evidence>
<keyword evidence="9" id="KW-1185">Reference proteome</keyword>
<feature type="binding site" evidence="6">
    <location>
        <begin position="324"/>
        <end position="328"/>
    </location>
    <ligand>
        <name>ATP</name>
        <dbReference type="ChEBI" id="CHEBI:30616"/>
    </ligand>
</feature>
<evidence type="ECO:0000256" key="5">
    <source>
        <dbReference type="ARBA" id="ARBA00022840"/>
    </source>
</evidence>
<dbReference type="GO" id="GO:0005737">
    <property type="term" value="C:cytoplasm"/>
    <property type="evidence" value="ECO:0007669"/>
    <property type="project" value="UniProtKB-SubCell"/>
</dbReference>
<keyword evidence="4 6" id="KW-0418">Kinase</keyword>
<proteinExistence type="inferred from homology"/>
<comment type="subcellular location">
    <subcellularLocation>
        <location evidence="6">Cytoplasm</location>
    </subcellularLocation>
</comment>
<evidence type="ECO:0000256" key="2">
    <source>
        <dbReference type="ARBA" id="ARBA00022679"/>
    </source>
</evidence>
<gene>
    <name evidence="6 8" type="primary">ackA</name>
    <name evidence="8" type="ORF">Lspi_2423</name>
</gene>
<comment type="subunit">
    <text evidence="6">Homodimer.</text>
</comment>
<dbReference type="GO" id="GO:0006083">
    <property type="term" value="P:acetate metabolic process"/>
    <property type="evidence" value="ECO:0007669"/>
    <property type="project" value="TreeGrafter"/>
</dbReference>
<dbReference type="PIRSF" id="PIRSF000722">
    <property type="entry name" value="Acetate_prop_kin"/>
    <property type="match status" value="1"/>
</dbReference>
<dbReference type="InterPro" id="IPR043129">
    <property type="entry name" value="ATPase_NBD"/>
</dbReference>
<feature type="binding site" evidence="6">
    <location>
        <position position="377"/>
    </location>
    <ligand>
        <name>Mg(2+)</name>
        <dbReference type="ChEBI" id="CHEBI:18420"/>
    </ligand>
</feature>
<evidence type="ECO:0000256" key="4">
    <source>
        <dbReference type="ARBA" id="ARBA00022777"/>
    </source>
</evidence>
<dbReference type="GO" id="GO:0005524">
    <property type="term" value="F:ATP binding"/>
    <property type="evidence" value="ECO:0007669"/>
    <property type="project" value="UniProtKB-KW"/>
</dbReference>
<comment type="pathway">
    <text evidence="6">Metabolic intermediate biosynthesis; acetyl-CoA biosynthesis; acetyl-CoA from acetate: step 1/2.</text>
</comment>
<dbReference type="PRINTS" id="PR00471">
    <property type="entry name" value="ACETATEKNASE"/>
</dbReference>
<keyword evidence="6" id="KW-0963">Cytoplasm</keyword>
<evidence type="ECO:0000313" key="8">
    <source>
        <dbReference type="EMBL" id="KTD61793.1"/>
    </source>
</evidence>